<evidence type="ECO:0000256" key="4">
    <source>
        <dbReference type="SAM" id="Phobius"/>
    </source>
</evidence>
<keyword evidence="4" id="KW-0812">Transmembrane</keyword>
<dbReference type="InterPro" id="IPR036869">
    <property type="entry name" value="J_dom_sf"/>
</dbReference>
<evidence type="ECO:0000256" key="2">
    <source>
        <dbReference type="ARBA" id="ARBA00023016"/>
    </source>
</evidence>
<feature type="compositionally biased region" description="Low complexity" evidence="3">
    <location>
        <begin position="101"/>
        <end position="114"/>
    </location>
</feature>
<dbReference type="PROSITE" id="PS50076">
    <property type="entry name" value="DNAJ_2"/>
    <property type="match status" value="1"/>
</dbReference>
<keyword evidence="1" id="KW-0235">DNA replication</keyword>
<feature type="compositionally biased region" description="Basic and acidic residues" evidence="3">
    <location>
        <begin position="160"/>
        <end position="173"/>
    </location>
</feature>
<evidence type="ECO:0000256" key="3">
    <source>
        <dbReference type="SAM" id="MobiDB-lite"/>
    </source>
</evidence>
<evidence type="ECO:0000313" key="6">
    <source>
        <dbReference type="EMBL" id="RAL26967.1"/>
    </source>
</evidence>
<dbReference type="EMBL" id="QJKK01000001">
    <property type="protein sequence ID" value="RAL26967.1"/>
    <property type="molecule type" value="Genomic_DNA"/>
</dbReference>
<evidence type="ECO:0000313" key="7">
    <source>
        <dbReference type="Proteomes" id="UP000251213"/>
    </source>
</evidence>
<gene>
    <name evidence="6" type="ORF">DL897_02695</name>
</gene>
<dbReference type="OrthoDB" id="1873654at2"/>
<dbReference type="AlphaFoldDB" id="A0A364K9I6"/>
<sequence length="365" mass="42520">MDLKVDRYMDNYYKILEVDQDASSKEINEAILNKLRLWNHRINAPTRERRQEAERMVDMLEEIKVILLDDEKRKQYDEKLKKASKVEVISKEEIEKKKNIETPSPESKQSSQSPNELDQTEKTVEIEVKDEIRAEMHEKRQPLNEFKTQNETSSPFNQVLEEKPTESEQLNEKKKGKKGRVLAWSSLFILIASIGIYFGIQGWNKPAPSTPLTLNQPVIIDDKFMVTLTGLKKQGSNTVMTLSMRPTSEQKVNYENTIKNKEHLQNRPLLKISFYLEDESGNRLIQEEVNTSQARRLTKELSDDMEETYEWTFAGLPEGRNMLMVNSITGLEVRQQTQDSQTGQQIISAEEKSYHYKLRFELPTS</sequence>
<evidence type="ECO:0000256" key="1">
    <source>
        <dbReference type="ARBA" id="ARBA00022705"/>
    </source>
</evidence>
<feature type="transmembrane region" description="Helical" evidence="4">
    <location>
        <begin position="181"/>
        <end position="200"/>
    </location>
</feature>
<keyword evidence="4" id="KW-1133">Transmembrane helix</keyword>
<evidence type="ECO:0000259" key="5">
    <source>
        <dbReference type="PROSITE" id="PS50076"/>
    </source>
</evidence>
<organism evidence="6 7">
    <name type="scientific">Thermoflavimicrobium daqui</name>
    <dbReference type="NCBI Taxonomy" id="2137476"/>
    <lineage>
        <taxon>Bacteria</taxon>
        <taxon>Bacillati</taxon>
        <taxon>Bacillota</taxon>
        <taxon>Bacilli</taxon>
        <taxon>Bacillales</taxon>
        <taxon>Thermoactinomycetaceae</taxon>
        <taxon>Thermoflavimicrobium</taxon>
    </lineage>
</organism>
<feature type="region of interest" description="Disordered" evidence="3">
    <location>
        <begin position="137"/>
        <end position="175"/>
    </location>
</feature>
<dbReference type="Pfam" id="PF00226">
    <property type="entry name" value="DnaJ"/>
    <property type="match status" value="1"/>
</dbReference>
<reference evidence="6 7" key="2">
    <citation type="submission" date="2018-06" db="EMBL/GenBank/DDBJ databases">
        <authorList>
            <person name="Zhirakovskaya E."/>
        </authorList>
    </citation>
    <scope>NUCLEOTIDE SEQUENCE [LARGE SCALE GENOMIC DNA]</scope>
    <source>
        <strain evidence="6 7">FBKL4.011</strain>
    </source>
</reference>
<protein>
    <recommendedName>
        <fullName evidence="5">J domain-containing protein</fullName>
    </recommendedName>
</protein>
<accession>A0A364K9I6</accession>
<dbReference type="InterPro" id="IPR001623">
    <property type="entry name" value="DnaJ_domain"/>
</dbReference>
<dbReference type="SUPFAM" id="SSF46565">
    <property type="entry name" value="Chaperone J-domain"/>
    <property type="match status" value="1"/>
</dbReference>
<dbReference type="Gene3D" id="1.10.287.110">
    <property type="entry name" value="DnaJ domain"/>
    <property type="match status" value="1"/>
</dbReference>
<proteinExistence type="predicted"/>
<comment type="caution">
    <text evidence="6">The sequence shown here is derived from an EMBL/GenBank/DDBJ whole genome shotgun (WGS) entry which is preliminary data.</text>
</comment>
<feature type="compositionally biased region" description="Polar residues" evidence="3">
    <location>
        <begin position="146"/>
        <end position="157"/>
    </location>
</feature>
<feature type="domain" description="J" evidence="5">
    <location>
        <begin position="11"/>
        <end position="80"/>
    </location>
</feature>
<feature type="region of interest" description="Disordered" evidence="3">
    <location>
        <begin position="97"/>
        <end position="122"/>
    </location>
</feature>
<keyword evidence="4" id="KW-0472">Membrane</keyword>
<name>A0A364K9I6_9BACL</name>
<reference evidence="6 7" key="1">
    <citation type="submission" date="2018-06" db="EMBL/GenBank/DDBJ databases">
        <title>Thermoflavimicrobium daqus sp. nov., a thermophilic microbe isolated from Moutai-flavour Daqu.</title>
        <authorList>
            <person name="Wang X."/>
            <person name="Zhou H."/>
        </authorList>
    </citation>
    <scope>NUCLEOTIDE SEQUENCE [LARGE SCALE GENOMIC DNA]</scope>
    <source>
        <strain evidence="6 7">FBKL4.011</strain>
    </source>
</reference>
<dbReference type="Proteomes" id="UP000251213">
    <property type="component" value="Unassembled WGS sequence"/>
</dbReference>
<keyword evidence="7" id="KW-1185">Reference proteome</keyword>
<dbReference type="GO" id="GO:0006260">
    <property type="term" value="P:DNA replication"/>
    <property type="evidence" value="ECO:0007669"/>
    <property type="project" value="UniProtKB-KW"/>
</dbReference>
<keyword evidence="2" id="KW-0346">Stress response</keyword>